<dbReference type="InterPro" id="IPR004518">
    <property type="entry name" value="MazG-like_dom"/>
</dbReference>
<organism evidence="4">
    <name type="scientific">Hanusia phi</name>
    <dbReference type="NCBI Taxonomy" id="3032"/>
    <lineage>
        <taxon>Eukaryota</taxon>
        <taxon>Cryptophyceae</taxon>
        <taxon>Pyrenomonadales</taxon>
        <taxon>Geminigeraceae</taxon>
        <taxon>Hanusia</taxon>
    </lineage>
</organism>
<dbReference type="EMBL" id="HBEO01019645">
    <property type="protein sequence ID" value="CAD8489307.1"/>
    <property type="molecule type" value="Transcribed_RNA"/>
</dbReference>
<proteinExistence type="predicted"/>
<evidence type="ECO:0000313" key="4">
    <source>
        <dbReference type="EMBL" id="CAD8489307.1"/>
    </source>
</evidence>
<dbReference type="Gene3D" id="1.10.287.1080">
    <property type="entry name" value="MazG-like"/>
    <property type="match status" value="1"/>
</dbReference>
<dbReference type="GO" id="GO:0046081">
    <property type="term" value="P:dUTP catabolic process"/>
    <property type="evidence" value="ECO:0007669"/>
    <property type="project" value="TreeGrafter"/>
</dbReference>
<dbReference type="GO" id="GO:0046052">
    <property type="term" value="P:UTP catabolic process"/>
    <property type="evidence" value="ECO:0007669"/>
    <property type="project" value="TreeGrafter"/>
</dbReference>
<name>A0A7S0ER17_9CRYP</name>
<evidence type="ECO:0000256" key="2">
    <source>
        <dbReference type="SAM" id="SignalP"/>
    </source>
</evidence>
<protein>
    <recommendedName>
        <fullName evidence="3">NTP pyrophosphohydrolase MazG-like domain-containing protein</fullName>
    </recommendedName>
</protein>
<dbReference type="GO" id="GO:0006203">
    <property type="term" value="P:dGTP catabolic process"/>
    <property type="evidence" value="ECO:0007669"/>
    <property type="project" value="TreeGrafter"/>
</dbReference>
<feature type="chain" id="PRO_5030706067" description="NTP pyrophosphohydrolase MazG-like domain-containing protein" evidence="2">
    <location>
        <begin position="20"/>
        <end position="268"/>
    </location>
</feature>
<feature type="coiled-coil region" evidence="1">
    <location>
        <begin position="59"/>
        <end position="100"/>
    </location>
</feature>
<dbReference type="GO" id="GO:0046047">
    <property type="term" value="P:TTP catabolic process"/>
    <property type="evidence" value="ECO:0007669"/>
    <property type="project" value="TreeGrafter"/>
</dbReference>
<dbReference type="InterPro" id="IPR011551">
    <property type="entry name" value="NTP_PyrPHydrolase_MazG"/>
</dbReference>
<gene>
    <name evidence="4" type="ORF">HPHI1048_LOCUS13298</name>
</gene>
<accession>A0A7S0ER17</accession>
<dbReference type="SUPFAM" id="SSF101386">
    <property type="entry name" value="all-alpha NTP pyrophosphatases"/>
    <property type="match status" value="1"/>
</dbReference>
<keyword evidence="1" id="KW-0175">Coiled coil</keyword>
<dbReference type="GO" id="GO:0047429">
    <property type="term" value="F:nucleoside triphosphate diphosphatase activity"/>
    <property type="evidence" value="ECO:0007669"/>
    <property type="project" value="TreeGrafter"/>
</dbReference>
<dbReference type="GO" id="GO:0046076">
    <property type="term" value="P:dTTP catabolic process"/>
    <property type="evidence" value="ECO:0007669"/>
    <property type="project" value="TreeGrafter"/>
</dbReference>
<feature type="domain" description="NTP pyrophosphohydrolase MazG-like" evidence="3">
    <location>
        <begin position="147"/>
        <end position="220"/>
    </location>
</feature>
<reference evidence="4" key="1">
    <citation type="submission" date="2021-01" db="EMBL/GenBank/DDBJ databases">
        <authorList>
            <person name="Corre E."/>
            <person name="Pelletier E."/>
            <person name="Niang G."/>
            <person name="Scheremetjew M."/>
            <person name="Finn R."/>
            <person name="Kale V."/>
            <person name="Holt S."/>
            <person name="Cochrane G."/>
            <person name="Meng A."/>
            <person name="Brown T."/>
            <person name="Cohen L."/>
        </authorList>
    </citation>
    <scope>NUCLEOTIDE SEQUENCE</scope>
    <source>
        <strain evidence="4">CCMP325</strain>
    </source>
</reference>
<evidence type="ECO:0000256" key="1">
    <source>
        <dbReference type="SAM" id="Coils"/>
    </source>
</evidence>
<dbReference type="PANTHER" id="PTHR30522:SF0">
    <property type="entry name" value="NUCLEOSIDE TRIPHOSPHATE PYROPHOSPHOHYDROLASE"/>
    <property type="match status" value="1"/>
</dbReference>
<feature type="signal peptide" evidence="2">
    <location>
        <begin position="1"/>
        <end position="19"/>
    </location>
</feature>
<sequence length="268" mass="29434">MLRRLLVVLLVVSLDASLAFVSETAFSRIRLNHGAGRKQGVCCRTPRLRAIEKSENHGMEEIKLRLLEMEEKCERLQEELRVAQERLRLMEDRKESASDLSHMQEHDVMKQQGLIQVKELIDVVEALTACPSIGGCPWTAEQGALDVLEHAHSELKEISEELSLGSASKHFALQSELGDLLFNAFLLVKICERDGIGGSTLAGAAASSCAKIRRRAPFVFGEGARPLTPEEASALWKSVKQQEKAGLISTIPPTSAVTNGNVTISEKP</sequence>
<keyword evidence="2" id="KW-0732">Signal</keyword>
<dbReference type="PANTHER" id="PTHR30522">
    <property type="entry name" value="NUCLEOSIDE TRIPHOSPHATE PYROPHOSPHOHYDROLASE"/>
    <property type="match status" value="1"/>
</dbReference>
<dbReference type="Pfam" id="PF03819">
    <property type="entry name" value="MazG"/>
    <property type="match status" value="1"/>
</dbReference>
<dbReference type="GO" id="GO:0046061">
    <property type="term" value="P:dATP catabolic process"/>
    <property type="evidence" value="ECO:0007669"/>
    <property type="project" value="TreeGrafter"/>
</dbReference>
<evidence type="ECO:0000259" key="3">
    <source>
        <dbReference type="Pfam" id="PF03819"/>
    </source>
</evidence>
<dbReference type="AlphaFoldDB" id="A0A7S0ER17"/>